<evidence type="ECO:0000259" key="1">
    <source>
        <dbReference type="Pfam" id="PF25268"/>
    </source>
</evidence>
<dbReference type="Pfam" id="PF25268">
    <property type="entry name" value="DUF7866"/>
    <property type="match status" value="1"/>
</dbReference>
<dbReference type="InterPro" id="IPR057188">
    <property type="entry name" value="DUF7866"/>
</dbReference>
<dbReference type="OrthoDB" id="1871192at2759"/>
<evidence type="ECO:0000313" key="2">
    <source>
        <dbReference type="EMBL" id="MQL72497.1"/>
    </source>
</evidence>
<protein>
    <recommendedName>
        <fullName evidence="1">DUF7866 domain-containing protein</fullName>
    </recommendedName>
</protein>
<reference evidence="2" key="1">
    <citation type="submission" date="2017-07" db="EMBL/GenBank/DDBJ databases">
        <title>Taro Niue Genome Assembly and Annotation.</title>
        <authorList>
            <person name="Atibalentja N."/>
            <person name="Keating K."/>
            <person name="Fields C.J."/>
        </authorList>
    </citation>
    <scope>NUCLEOTIDE SEQUENCE</scope>
    <source>
        <strain evidence="2">Niue_2</strain>
        <tissue evidence="2">Leaf</tissue>
    </source>
</reference>
<dbReference type="Proteomes" id="UP000652761">
    <property type="component" value="Unassembled WGS sequence"/>
</dbReference>
<dbReference type="AlphaFoldDB" id="A0A843TR95"/>
<dbReference type="EMBL" id="NMUH01000131">
    <property type="protein sequence ID" value="MQL72497.1"/>
    <property type="molecule type" value="Genomic_DNA"/>
</dbReference>
<feature type="non-terminal residue" evidence="2">
    <location>
        <position position="194"/>
    </location>
</feature>
<accession>A0A843TR95</accession>
<comment type="caution">
    <text evidence="2">The sequence shown here is derived from an EMBL/GenBank/DDBJ whole genome shotgun (WGS) entry which is preliminary data.</text>
</comment>
<organism evidence="2 3">
    <name type="scientific">Colocasia esculenta</name>
    <name type="common">Wild taro</name>
    <name type="synonym">Arum esculentum</name>
    <dbReference type="NCBI Taxonomy" id="4460"/>
    <lineage>
        <taxon>Eukaryota</taxon>
        <taxon>Viridiplantae</taxon>
        <taxon>Streptophyta</taxon>
        <taxon>Embryophyta</taxon>
        <taxon>Tracheophyta</taxon>
        <taxon>Spermatophyta</taxon>
        <taxon>Magnoliopsida</taxon>
        <taxon>Liliopsida</taxon>
        <taxon>Araceae</taxon>
        <taxon>Aroideae</taxon>
        <taxon>Colocasieae</taxon>
        <taxon>Colocasia</taxon>
    </lineage>
</organism>
<proteinExistence type="predicted"/>
<feature type="non-terminal residue" evidence="2">
    <location>
        <position position="1"/>
    </location>
</feature>
<dbReference type="PANTHER" id="PTHR33786">
    <property type="entry name" value="UBIQUITIN CARBOXYL-TERMINAL HYDROLASE"/>
    <property type="match status" value="1"/>
</dbReference>
<evidence type="ECO:0000313" key="3">
    <source>
        <dbReference type="Proteomes" id="UP000652761"/>
    </source>
</evidence>
<feature type="domain" description="DUF7866" evidence="1">
    <location>
        <begin position="142"/>
        <end position="193"/>
    </location>
</feature>
<keyword evidence="3" id="KW-1185">Reference proteome</keyword>
<name>A0A843TR95_COLES</name>
<sequence length="194" mass="20841">SKTPLALSHGNPSSSTFPFSTVCSSCDPDPPPCLPSVPIPLPFTLQQKGFLYAHLPHLWTPHIVSEARGLRIGGDMSCGVGELSQFLLFLLLLLGPALGGASFDNLQQLGRAEPKESWVMRPVAAPKMSSLLLNETRRRLGSFQICALCTCCGGPRGLCLPSPCCYSINCNIPNRPFGFCSFTPNSCNCFGCHL</sequence>
<gene>
    <name evidence="2" type="ORF">Taro_004833</name>
</gene>
<dbReference type="PANTHER" id="PTHR33786:SF2">
    <property type="entry name" value="UBIQUITIN CARBOXYL-TERMINAL HYDROLASE"/>
    <property type="match status" value="1"/>
</dbReference>